<dbReference type="Pfam" id="PF07702">
    <property type="entry name" value="UTRA"/>
    <property type="match status" value="1"/>
</dbReference>
<name>A0ABU7L6G6_9NOCA</name>
<dbReference type="SMART" id="SM00345">
    <property type="entry name" value="HTH_GNTR"/>
    <property type="match status" value="1"/>
</dbReference>
<reference evidence="5 6" key="1">
    <citation type="submission" date="2023-07" db="EMBL/GenBank/DDBJ databases">
        <authorList>
            <person name="Girao M."/>
            <person name="Carvalho M.F."/>
        </authorList>
    </citation>
    <scope>NUCLEOTIDE SEQUENCE [LARGE SCALE GENOMIC DNA]</scope>
    <source>
        <strain evidence="5 6">YIM65754</strain>
    </source>
</reference>
<dbReference type="PANTHER" id="PTHR44846:SF1">
    <property type="entry name" value="MANNOSYL-D-GLYCERATE TRANSPORT_METABOLISM SYSTEM REPRESSOR MNGR-RELATED"/>
    <property type="match status" value="1"/>
</dbReference>
<evidence type="ECO:0000313" key="6">
    <source>
        <dbReference type="Proteomes" id="UP001336020"/>
    </source>
</evidence>
<protein>
    <submittedName>
        <fullName evidence="5">GntR family transcriptional regulator</fullName>
    </submittedName>
</protein>
<keyword evidence="6" id="KW-1185">Reference proteome</keyword>
<keyword evidence="1" id="KW-0805">Transcription regulation</keyword>
<dbReference type="Gene3D" id="3.40.1410.10">
    <property type="entry name" value="Chorismate lyase-like"/>
    <property type="match status" value="1"/>
</dbReference>
<proteinExistence type="predicted"/>
<dbReference type="Proteomes" id="UP001336020">
    <property type="component" value="Unassembled WGS sequence"/>
</dbReference>
<dbReference type="EMBL" id="JAUTXY010000002">
    <property type="protein sequence ID" value="MEE2057136.1"/>
    <property type="molecule type" value="Genomic_DNA"/>
</dbReference>
<evidence type="ECO:0000259" key="4">
    <source>
        <dbReference type="PROSITE" id="PS50949"/>
    </source>
</evidence>
<accession>A0ABU7L6G6</accession>
<dbReference type="Pfam" id="PF00392">
    <property type="entry name" value="GntR"/>
    <property type="match status" value="1"/>
</dbReference>
<dbReference type="PROSITE" id="PS50949">
    <property type="entry name" value="HTH_GNTR"/>
    <property type="match status" value="1"/>
</dbReference>
<organism evidence="5 6">
    <name type="scientific">Rhodococcus artemisiae</name>
    <dbReference type="NCBI Taxonomy" id="714159"/>
    <lineage>
        <taxon>Bacteria</taxon>
        <taxon>Bacillati</taxon>
        <taxon>Actinomycetota</taxon>
        <taxon>Actinomycetes</taxon>
        <taxon>Mycobacteriales</taxon>
        <taxon>Nocardiaceae</taxon>
        <taxon>Rhodococcus</taxon>
    </lineage>
</organism>
<feature type="domain" description="HTH gntR-type" evidence="4">
    <location>
        <begin position="4"/>
        <end position="70"/>
    </location>
</feature>
<gene>
    <name evidence="5" type="ORF">Q7514_06300</name>
</gene>
<dbReference type="InterPro" id="IPR036388">
    <property type="entry name" value="WH-like_DNA-bd_sf"/>
</dbReference>
<dbReference type="PRINTS" id="PR00035">
    <property type="entry name" value="HTHGNTR"/>
</dbReference>
<dbReference type="InterPro" id="IPR000524">
    <property type="entry name" value="Tscrpt_reg_HTH_GntR"/>
</dbReference>
<dbReference type="InterPro" id="IPR028978">
    <property type="entry name" value="Chorismate_lyase_/UTRA_dom_sf"/>
</dbReference>
<dbReference type="Gene3D" id="1.10.10.10">
    <property type="entry name" value="Winged helix-like DNA-binding domain superfamily/Winged helix DNA-binding domain"/>
    <property type="match status" value="1"/>
</dbReference>
<dbReference type="RefSeq" id="WP_330132388.1">
    <property type="nucleotide sequence ID" value="NZ_JAUTXY010000002.1"/>
</dbReference>
<dbReference type="SMART" id="SM00866">
    <property type="entry name" value="UTRA"/>
    <property type="match status" value="1"/>
</dbReference>
<keyword evidence="2" id="KW-0238">DNA-binding</keyword>
<keyword evidence="3" id="KW-0804">Transcription</keyword>
<sequence length="244" mass="27230">MTQRNGYHKIAGQLADEIAQLEAGTKLASEHELMARFGVGRASARSAVQELERRGLVRRLRGSGTYVNRRIDYVVSKEKRPSWHRTVEAAGAIPRSSVLQSEIRPTPETPAGYLGIEPGAPAHYMRRLRYVDDHVAALGEEWVACDAVTELGSAMRVEESLDELLRQMGRFDVVRSWCRTATELPTPEIGKALEMTYIAPVWVIESINRDAETGVAVTYSTAWMRADMIRVVMEIGDQPPVSNH</sequence>
<evidence type="ECO:0000256" key="1">
    <source>
        <dbReference type="ARBA" id="ARBA00023015"/>
    </source>
</evidence>
<dbReference type="PANTHER" id="PTHR44846">
    <property type="entry name" value="MANNOSYL-D-GLYCERATE TRANSPORT/METABOLISM SYSTEM REPRESSOR MNGR-RELATED"/>
    <property type="match status" value="1"/>
</dbReference>
<dbReference type="SUPFAM" id="SSF46785">
    <property type="entry name" value="Winged helix' DNA-binding domain"/>
    <property type="match status" value="1"/>
</dbReference>
<dbReference type="InterPro" id="IPR036390">
    <property type="entry name" value="WH_DNA-bd_sf"/>
</dbReference>
<evidence type="ECO:0000313" key="5">
    <source>
        <dbReference type="EMBL" id="MEE2057136.1"/>
    </source>
</evidence>
<evidence type="ECO:0000256" key="2">
    <source>
        <dbReference type="ARBA" id="ARBA00023125"/>
    </source>
</evidence>
<evidence type="ECO:0000256" key="3">
    <source>
        <dbReference type="ARBA" id="ARBA00023163"/>
    </source>
</evidence>
<dbReference type="SUPFAM" id="SSF64288">
    <property type="entry name" value="Chorismate lyase-like"/>
    <property type="match status" value="1"/>
</dbReference>
<comment type="caution">
    <text evidence="5">The sequence shown here is derived from an EMBL/GenBank/DDBJ whole genome shotgun (WGS) entry which is preliminary data.</text>
</comment>
<dbReference type="InterPro" id="IPR011663">
    <property type="entry name" value="UTRA"/>
</dbReference>
<dbReference type="InterPro" id="IPR050679">
    <property type="entry name" value="Bact_HTH_transcr_reg"/>
</dbReference>